<keyword evidence="8" id="KW-1185">Reference proteome</keyword>
<dbReference type="AlphaFoldDB" id="A0A3G8JPK0"/>
<evidence type="ECO:0000256" key="5">
    <source>
        <dbReference type="SAM" id="MobiDB-lite"/>
    </source>
</evidence>
<dbReference type="InterPro" id="IPR006963">
    <property type="entry name" value="Mopterin_OxRdtase_4Fe-4S_dom"/>
</dbReference>
<comment type="similarity">
    <text evidence="1">Belongs to the prokaryotic molybdopterin-containing oxidoreductase family.</text>
</comment>
<evidence type="ECO:0000259" key="6">
    <source>
        <dbReference type="PROSITE" id="PS51669"/>
    </source>
</evidence>
<dbReference type="KEGG" id="gom:D7316_03206"/>
<keyword evidence="4" id="KW-0411">Iron-sulfur</keyword>
<dbReference type="OrthoDB" id="7376058at2"/>
<reference evidence="7 8" key="1">
    <citation type="submission" date="2018-11" db="EMBL/GenBank/DDBJ databases">
        <title>Gordonia insulae sp. nov., isolated from an island soil.</title>
        <authorList>
            <person name="Kim Y.S."/>
            <person name="Kim S.B."/>
        </authorList>
    </citation>
    <scope>NUCLEOTIDE SEQUENCE [LARGE SCALE GENOMIC DNA]</scope>
    <source>
        <strain evidence="7 8">MMS17-SY073</strain>
    </source>
</reference>
<dbReference type="Gene3D" id="2.40.40.20">
    <property type="match status" value="1"/>
</dbReference>
<dbReference type="PANTHER" id="PTHR43742">
    <property type="entry name" value="TRIMETHYLAMINE-N-OXIDE REDUCTASE"/>
    <property type="match status" value="1"/>
</dbReference>
<dbReference type="SUPFAM" id="SSF53706">
    <property type="entry name" value="Formate dehydrogenase/DMSO reductase, domains 1-3"/>
    <property type="match status" value="1"/>
</dbReference>
<gene>
    <name evidence="7" type="primary">nasC</name>
    <name evidence="7" type="ORF">D7316_03206</name>
</gene>
<dbReference type="PROSITE" id="PS51669">
    <property type="entry name" value="4FE4S_MOW_BIS_MGD"/>
    <property type="match status" value="1"/>
</dbReference>
<dbReference type="SMART" id="SM00926">
    <property type="entry name" value="Molybdop_Fe4S4"/>
    <property type="match status" value="1"/>
</dbReference>
<dbReference type="Gene3D" id="3.40.50.740">
    <property type="match status" value="1"/>
</dbReference>
<proteinExistence type="inferred from homology"/>
<keyword evidence="3" id="KW-0408">Iron</keyword>
<feature type="compositionally biased region" description="Basic and acidic residues" evidence="5">
    <location>
        <begin position="549"/>
        <end position="563"/>
    </location>
</feature>
<dbReference type="GO" id="GO:0051536">
    <property type="term" value="F:iron-sulfur cluster binding"/>
    <property type="evidence" value="ECO:0007669"/>
    <property type="project" value="UniProtKB-KW"/>
</dbReference>
<accession>A0A3G8JPK0</accession>
<feature type="domain" description="4Fe-4S Mo/W bis-MGD-type" evidence="6">
    <location>
        <begin position="2"/>
        <end position="58"/>
    </location>
</feature>
<dbReference type="Gene3D" id="3.40.228.10">
    <property type="entry name" value="Dimethylsulfoxide Reductase, domain 2"/>
    <property type="match status" value="1"/>
</dbReference>
<keyword evidence="7" id="KW-0560">Oxidoreductase</keyword>
<dbReference type="GO" id="GO:0016491">
    <property type="term" value="F:oxidoreductase activity"/>
    <property type="evidence" value="ECO:0007669"/>
    <property type="project" value="UniProtKB-KW"/>
</dbReference>
<dbReference type="InterPro" id="IPR050612">
    <property type="entry name" value="Prok_Mopterin_Oxidored"/>
</dbReference>
<evidence type="ECO:0000313" key="8">
    <source>
        <dbReference type="Proteomes" id="UP000271469"/>
    </source>
</evidence>
<dbReference type="Gene3D" id="2.20.25.90">
    <property type="entry name" value="ADC-like domains"/>
    <property type="match status" value="1"/>
</dbReference>
<evidence type="ECO:0000256" key="2">
    <source>
        <dbReference type="ARBA" id="ARBA00022723"/>
    </source>
</evidence>
<dbReference type="InterPro" id="IPR006656">
    <property type="entry name" value="Mopterin_OxRdtase"/>
</dbReference>
<dbReference type="GO" id="GO:0046872">
    <property type="term" value="F:metal ion binding"/>
    <property type="evidence" value="ECO:0007669"/>
    <property type="project" value="UniProtKB-KW"/>
</dbReference>
<organism evidence="7 8">
    <name type="scientific">Gordonia insulae</name>
    <dbReference type="NCBI Taxonomy" id="2420509"/>
    <lineage>
        <taxon>Bacteria</taxon>
        <taxon>Bacillati</taxon>
        <taxon>Actinomycetota</taxon>
        <taxon>Actinomycetes</taxon>
        <taxon>Mycobacteriales</taxon>
        <taxon>Gordoniaceae</taxon>
        <taxon>Gordonia</taxon>
    </lineage>
</organism>
<dbReference type="Proteomes" id="UP000271469">
    <property type="component" value="Chromosome"/>
</dbReference>
<dbReference type="PANTHER" id="PTHR43742:SF2">
    <property type="entry name" value="ASSIMILATORY NITRATE REDUCTASE CATALYTIC SUBUNIT"/>
    <property type="match status" value="1"/>
</dbReference>
<dbReference type="InterPro" id="IPR006657">
    <property type="entry name" value="MoPterin_dinucl-bd_dom"/>
</dbReference>
<keyword evidence="2" id="KW-0479">Metal-binding</keyword>
<dbReference type="Pfam" id="PF04879">
    <property type="entry name" value="Molybdop_Fe4S4"/>
    <property type="match status" value="1"/>
</dbReference>
<evidence type="ECO:0000256" key="1">
    <source>
        <dbReference type="ARBA" id="ARBA00010312"/>
    </source>
</evidence>
<protein>
    <submittedName>
        <fullName evidence="7">Assimilatory nitrate reductase catalytic subunit</fullName>
        <ecNumber evidence="7">1.7.99.4</ecNumber>
    </submittedName>
</protein>
<dbReference type="GO" id="GO:0043546">
    <property type="term" value="F:molybdopterin cofactor binding"/>
    <property type="evidence" value="ECO:0007669"/>
    <property type="project" value="InterPro"/>
</dbReference>
<evidence type="ECO:0000256" key="4">
    <source>
        <dbReference type="ARBA" id="ARBA00023014"/>
    </source>
</evidence>
<evidence type="ECO:0000313" key="7">
    <source>
        <dbReference type="EMBL" id="AZG46605.1"/>
    </source>
</evidence>
<dbReference type="Pfam" id="PF01568">
    <property type="entry name" value="Molydop_binding"/>
    <property type="match status" value="1"/>
</dbReference>
<dbReference type="InterPro" id="IPR009010">
    <property type="entry name" value="Asp_de-COase-like_dom_sf"/>
</dbReference>
<dbReference type="EMBL" id="CP033972">
    <property type="protein sequence ID" value="AZG46605.1"/>
    <property type="molecule type" value="Genomic_DNA"/>
</dbReference>
<dbReference type="EC" id="1.7.99.4" evidence="7"/>
<sequence length="726" mass="78890">MEQTHHSFCRVCINQCSILVKTENGVATAVHGNSSNELYRGYTCVKGRSQPDYLRHSDRLMHTLARTADGHHPMPVETALDQIADQLADIRDRHGPRAIASYAGTMAHITTAPTAAPLHDALFDAIGSDMRFDPNTIDKGGKQVAASLLGSWGAPSQGFASPEAILLIGINPVVTCTGLPAGAPKRWLLDTLAAGCKLIVIDPRRTEVARLADHHLQVAPGHDVAILAAMIRTVIEDDLFDHDFVHRHVRGLPELRAALSAFDPDQVARRAGIAATDLAAAARCYAGAPRGYTMAGTGPNMAGDGTLVEYLVLVLETLCGRWLRAGETVAATPTLLPPTSYVAQASSFEGKWALPGRIRVRGLRRTKAGMPTAALTDEILTPGEGQVRALISWGGNPAVAFPDQQRTIEALKSLDLFVQIDPWYSASAQFADYVIAPTMPLEVPSTTVFLDYLAARGTGYGIGQAYGQYTPAVAERPPGSDLIEEWQFFLGLMRRMGYPVEVTPFGTGPQGPRYTITGQPTTDQLIEILSQDASIPLAEVKSHPGGLSRSDRLQRVDEGDPEVTDRLDIGNPLMIDQLSEHLDVSTTKDRSDRPFRLLCRRYLHVYNSSCNVERTNRGKPYNPAYMNPHDLAALDISERDLVRITSDRSAIAAVVHADAQLRPGVVSIAFGYGPATRDDDVWAVGSSPSRLVSVSDVFDRYTGQPRMTNIPVSIERITSEPQRHQQ</sequence>
<name>A0A3G8JPK0_9ACTN</name>
<dbReference type="SUPFAM" id="SSF50692">
    <property type="entry name" value="ADC-like"/>
    <property type="match status" value="1"/>
</dbReference>
<feature type="region of interest" description="Disordered" evidence="5">
    <location>
        <begin position="541"/>
        <end position="563"/>
    </location>
</feature>
<dbReference type="Pfam" id="PF00384">
    <property type="entry name" value="Molybdopterin"/>
    <property type="match status" value="1"/>
</dbReference>
<evidence type="ECO:0000256" key="3">
    <source>
        <dbReference type="ARBA" id="ARBA00023004"/>
    </source>
</evidence>